<gene>
    <name evidence="2" type="ORF">IB285_14320</name>
</gene>
<keyword evidence="3" id="KW-1185">Reference proteome</keyword>
<protein>
    <submittedName>
        <fullName evidence="2">Uncharacterized protein</fullName>
    </submittedName>
</protein>
<proteinExistence type="predicted"/>
<reference evidence="2 3" key="1">
    <citation type="submission" date="2020-09" db="EMBL/GenBank/DDBJ databases">
        <authorList>
            <person name="Yoon J.-W."/>
        </authorList>
    </citation>
    <scope>NUCLEOTIDE SEQUENCE [LARGE SCALE GENOMIC DNA]</scope>
    <source>
        <strain evidence="2 3">KMU-140</strain>
    </source>
</reference>
<dbReference type="RefSeq" id="WP_190788793.1">
    <property type="nucleotide sequence ID" value="NZ_JACXLC010000001.1"/>
</dbReference>
<accession>A0ABR8KW39</accession>
<evidence type="ECO:0000313" key="3">
    <source>
        <dbReference type="Proteomes" id="UP000635384"/>
    </source>
</evidence>
<dbReference type="EMBL" id="JACXLC010000001">
    <property type="protein sequence ID" value="MBD2843433.1"/>
    <property type="molecule type" value="Genomic_DNA"/>
</dbReference>
<evidence type="ECO:0000313" key="2">
    <source>
        <dbReference type="EMBL" id="MBD2843433.1"/>
    </source>
</evidence>
<evidence type="ECO:0000256" key="1">
    <source>
        <dbReference type="SAM" id="MobiDB-lite"/>
    </source>
</evidence>
<feature type="compositionally biased region" description="Basic and acidic residues" evidence="1">
    <location>
        <begin position="115"/>
        <end position="126"/>
    </location>
</feature>
<feature type="region of interest" description="Disordered" evidence="1">
    <location>
        <begin position="84"/>
        <end position="135"/>
    </location>
</feature>
<dbReference type="Proteomes" id="UP000635384">
    <property type="component" value="Unassembled WGS sequence"/>
</dbReference>
<organism evidence="2 3">
    <name type="scientific">Erythrobacter rubeus</name>
    <dbReference type="NCBI Taxonomy" id="2760803"/>
    <lineage>
        <taxon>Bacteria</taxon>
        <taxon>Pseudomonadati</taxon>
        <taxon>Pseudomonadota</taxon>
        <taxon>Alphaproteobacteria</taxon>
        <taxon>Sphingomonadales</taxon>
        <taxon>Erythrobacteraceae</taxon>
        <taxon>Erythrobacter/Porphyrobacter group</taxon>
        <taxon>Erythrobacter</taxon>
    </lineage>
</organism>
<name>A0ABR8KW39_9SPHN</name>
<comment type="caution">
    <text evidence="2">The sequence shown here is derived from an EMBL/GenBank/DDBJ whole genome shotgun (WGS) entry which is preliminary data.</text>
</comment>
<sequence length="135" mass="14727">MFATLFKNPKAALAYVGITLGSVLLFVGTEDDPGSLGQVMKIVDGEGTEEDELRTRRQVIDGQSGRNRLRPETGFPVEFSSDEDLIDAAEGFDPAPSDDTSGFDPNPELPQLSADRNRHPEREGSREWSLSASDD</sequence>